<dbReference type="Proteomes" id="UP000027195">
    <property type="component" value="Unassembled WGS sequence"/>
</dbReference>
<gene>
    <name evidence="1" type="ORF">BOTBODRAFT_187974</name>
</gene>
<name>A0A067MF36_BOTB1</name>
<keyword evidence="2" id="KW-1185">Reference proteome</keyword>
<dbReference type="STRING" id="930990.A0A067MF36"/>
<proteinExistence type="predicted"/>
<accession>A0A067MF36</accession>
<dbReference type="HOGENOM" id="CLU_039327_1_0_1"/>
<evidence type="ECO:0008006" key="3">
    <source>
        <dbReference type="Google" id="ProtNLM"/>
    </source>
</evidence>
<reference evidence="2" key="1">
    <citation type="journal article" date="2014" name="Proc. Natl. Acad. Sci. U.S.A.">
        <title>Extensive sampling of basidiomycete genomes demonstrates inadequacy of the white-rot/brown-rot paradigm for wood decay fungi.</title>
        <authorList>
            <person name="Riley R."/>
            <person name="Salamov A.A."/>
            <person name="Brown D.W."/>
            <person name="Nagy L.G."/>
            <person name="Floudas D."/>
            <person name="Held B.W."/>
            <person name="Levasseur A."/>
            <person name="Lombard V."/>
            <person name="Morin E."/>
            <person name="Otillar R."/>
            <person name="Lindquist E.A."/>
            <person name="Sun H."/>
            <person name="LaButti K.M."/>
            <person name="Schmutz J."/>
            <person name="Jabbour D."/>
            <person name="Luo H."/>
            <person name="Baker S.E."/>
            <person name="Pisabarro A.G."/>
            <person name="Walton J.D."/>
            <person name="Blanchette R.A."/>
            <person name="Henrissat B."/>
            <person name="Martin F."/>
            <person name="Cullen D."/>
            <person name="Hibbett D.S."/>
            <person name="Grigoriev I.V."/>
        </authorList>
    </citation>
    <scope>NUCLEOTIDE SEQUENCE [LARGE SCALE GENOMIC DNA]</scope>
    <source>
        <strain evidence="2">FD-172 SS1</strain>
    </source>
</reference>
<dbReference type="InParanoid" id="A0A067MF36"/>
<organism evidence="1 2">
    <name type="scientific">Botryobasidium botryosum (strain FD-172 SS1)</name>
    <dbReference type="NCBI Taxonomy" id="930990"/>
    <lineage>
        <taxon>Eukaryota</taxon>
        <taxon>Fungi</taxon>
        <taxon>Dikarya</taxon>
        <taxon>Basidiomycota</taxon>
        <taxon>Agaricomycotina</taxon>
        <taxon>Agaricomycetes</taxon>
        <taxon>Cantharellales</taxon>
        <taxon>Botryobasidiaceae</taxon>
        <taxon>Botryobasidium</taxon>
    </lineage>
</organism>
<dbReference type="OrthoDB" id="2522283at2759"/>
<sequence length="360" mass="40786">MPQTPLIPEVLCDIMTHNLFDDTGFPRYPEAKSYSLVCRDWLPQAQRLLHRYVRLASRRAFLAFKDGTSDSSTRPSFLLAAVVVLQITIHDSYGATLREFADLLSLLPNLAGLDIAIEPRELVFDAEIVPALRRAAPINALSVVSYADDSNVVHQLLQYFPAVEYFQLMGRFEWTERASAPPPDFRLKALHWANESRTTEETLHWLLASSRNTLEHLDLGKIARPQGFEEFLDVYGPGLRSLGLETGRGITPGALGRCVRLERLTCLHAFPAEHLDALPPARISLLAVHLAIPRGMPWAYIDIVNKFPALTELCMPRAARAHMLFDLVVQQCIVRGIELKELDEVKQYNWWSLEWLPGIW</sequence>
<protein>
    <recommendedName>
        <fullName evidence="3">F-box domain-containing protein</fullName>
    </recommendedName>
</protein>
<dbReference type="AlphaFoldDB" id="A0A067MF36"/>
<dbReference type="EMBL" id="KL198038">
    <property type="protein sequence ID" value="KDQ14358.1"/>
    <property type="molecule type" value="Genomic_DNA"/>
</dbReference>
<evidence type="ECO:0000313" key="2">
    <source>
        <dbReference type="Proteomes" id="UP000027195"/>
    </source>
</evidence>
<evidence type="ECO:0000313" key="1">
    <source>
        <dbReference type="EMBL" id="KDQ14358.1"/>
    </source>
</evidence>